<dbReference type="InterPro" id="IPR036661">
    <property type="entry name" value="Luciferase-like_sf"/>
</dbReference>
<keyword evidence="3" id="KW-0503">Monooxygenase</keyword>
<dbReference type="GO" id="GO:0016705">
    <property type="term" value="F:oxidoreductase activity, acting on paired donors, with incorporation or reduction of molecular oxygen"/>
    <property type="evidence" value="ECO:0007669"/>
    <property type="project" value="InterPro"/>
</dbReference>
<dbReference type="Gene3D" id="3.20.20.30">
    <property type="entry name" value="Luciferase-like domain"/>
    <property type="match status" value="1"/>
</dbReference>
<dbReference type="GO" id="GO:0004497">
    <property type="term" value="F:monooxygenase activity"/>
    <property type="evidence" value="ECO:0007669"/>
    <property type="project" value="UniProtKB-KW"/>
</dbReference>
<dbReference type="PANTHER" id="PTHR30137">
    <property type="entry name" value="LUCIFERASE-LIKE MONOOXYGENASE"/>
    <property type="match status" value="1"/>
</dbReference>
<dbReference type="EMBL" id="MAXA01000012">
    <property type="protein sequence ID" value="OHV45243.1"/>
    <property type="molecule type" value="Genomic_DNA"/>
</dbReference>
<dbReference type="Pfam" id="PF00296">
    <property type="entry name" value="Bac_luciferase"/>
    <property type="match status" value="1"/>
</dbReference>
<keyword evidence="4" id="KW-1185">Reference proteome</keyword>
<dbReference type="NCBIfam" id="TIGR03558">
    <property type="entry name" value="oxido_grp_1"/>
    <property type="match status" value="1"/>
</dbReference>
<dbReference type="InterPro" id="IPR050766">
    <property type="entry name" value="Bact_Lucif_Oxidored"/>
</dbReference>
<gene>
    <name evidence="3" type="ORF">BBK14_30500</name>
</gene>
<reference evidence="4" key="1">
    <citation type="submission" date="2016-07" db="EMBL/GenBank/DDBJ databases">
        <title>Frankia sp. NRRL B-16219 Genome sequencing.</title>
        <authorList>
            <person name="Ghodhbane-Gtari F."/>
            <person name="Swanson E."/>
            <person name="Gueddou A."/>
            <person name="Louati M."/>
            <person name="Nouioui I."/>
            <person name="Hezbri K."/>
            <person name="Abebe-Akele F."/>
            <person name="Simpson S."/>
            <person name="Morris K."/>
            <person name="Thomas K."/>
            <person name="Gtari M."/>
            <person name="Tisa L.S."/>
        </authorList>
    </citation>
    <scope>NUCLEOTIDE SEQUENCE [LARGE SCALE GENOMIC DNA]</scope>
    <source>
        <strain evidence="4">NRRL B-16219</strain>
    </source>
</reference>
<sequence>MPVDGGDIDPEVDVVEGSLPLAVLDFVGIEHGESPSAAIAGGVAVARTAETAGYRRYWVSEHHNMTSLACSSPELLTAHVGAQTSRIRVGAAGIMLPNHAPMKVAETFRTLLAMYPGRVDLALGRAPGTDPLTAHVLRRGASADAGAEFPGQVGELLAFLGDGFPAGHPYAQLVAAPVIDERPEMFVLGSSPYGPRFAAVNGMSAVFAHHMSPELAFDALRAYRREFTPRAEGTQPYSAMSVLAFASEDEEATLDFEAAWTLTIQNISRGVREPLRPEDIRGYARSERFRAARRPDGRMVTGEPKAVAERLLEMKQQAQVDEIVIVTPSLDRARRQGSFAALAEAWRQAA</sequence>
<name>A0A1S1REW9_9ACTN</name>
<dbReference type="Proteomes" id="UP000179769">
    <property type="component" value="Unassembled WGS sequence"/>
</dbReference>
<proteinExistence type="predicted"/>
<evidence type="ECO:0000259" key="2">
    <source>
        <dbReference type="Pfam" id="PF00296"/>
    </source>
</evidence>
<organism evidence="3 4">
    <name type="scientific">Parafrankia soli</name>
    <dbReference type="NCBI Taxonomy" id="2599596"/>
    <lineage>
        <taxon>Bacteria</taxon>
        <taxon>Bacillati</taxon>
        <taxon>Actinomycetota</taxon>
        <taxon>Actinomycetes</taxon>
        <taxon>Frankiales</taxon>
        <taxon>Frankiaceae</taxon>
        <taxon>Parafrankia</taxon>
    </lineage>
</organism>
<evidence type="ECO:0000313" key="3">
    <source>
        <dbReference type="EMBL" id="OHV45243.1"/>
    </source>
</evidence>
<evidence type="ECO:0000256" key="1">
    <source>
        <dbReference type="ARBA" id="ARBA00007789"/>
    </source>
</evidence>
<feature type="domain" description="Luciferase-like" evidence="2">
    <location>
        <begin position="35"/>
        <end position="320"/>
    </location>
</feature>
<dbReference type="RefSeq" id="WP_071059686.1">
    <property type="nucleotide sequence ID" value="NZ_MAXA01000012.1"/>
</dbReference>
<protein>
    <submittedName>
        <fullName evidence="3">Monooxygenase</fullName>
    </submittedName>
</protein>
<dbReference type="PANTHER" id="PTHR30137:SF6">
    <property type="entry name" value="LUCIFERASE-LIKE MONOOXYGENASE"/>
    <property type="match status" value="1"/>
</dbReference>
<dbReference type="GO" id="GO:0005829">
    <property type="term" value="C:cytosol"/>
    <property type="evidence" value="ECO:0007669"/>
    <property type="project" value="TreeGrafter"/>
</dbReference>
<comment type="similarity">
    <text evidence="1">To bacterial alkanal monooxygenase alpha and beta chains.</text>
</comment>
<dbReference type="AlphaFoldDB" id="A0A1S1REW9"/>
<evidence type="ECO:0000313" key="4">
    <source>
        <dbReference type="Proteomes" id="UP000179769"/>
    </source>
</evidence>
<comment type="caution">
    <text evidence="3">The sequence shown here is derived from an EMBL/GenBank/DDBJ whole genome shotgun (WGS) entry which is preliminary data.</text>
</comment>
<accession>A0A1S1REW9</accession>
<dbReference type="InterPro" id="IPR011251">
    <property type="entry name" value="Luciferase-like_dom"/>
</dbReference>
<dbReference type="InterPro" id="IPR019949">
    <property type="entry name" value="CmoO-like"/>
</dbReference>
<dbReference type="SUPFAM" id="SSF51679">
    <property type="entry name" value="Bacterial luciferase-like"/>
    <property type="match status" value="1"/>
</dbReference>
<keyword evidence="3" id="KW-0560">Oxidoreductase</keyword>
<dbReference type="OrthoDB" id="9780518at2"/>